<evidence type="ECO:0000256" key="5">
    <source>
        <dbReference type="SAM" id="MobiDB-lite"/>
    </source>
</evidence>
<comment type="caution">
    <text evidence="6">The sequence shown here is derived from an EMBL/GenBank/DDBJ whole genome shotgun (WGS) entry which is preliminary data.</text>
</comment>
<proteinExistence type="inferred from homology"/>
<sequence>MTKPNKLSRRERQIMDILYRLEEASAKDVMAEMEDAPSYSSVRTLIGKLVEKGHVAHRESGLKYVYYPLQTREKASKSALNHLLQTFFDDSPLRAVNSLLDMSARNLSDEELQELADIIAAKKREAKEREAKQQDGEGAASEVALTEEPVSKESAKSQQSSDGRSV</sequence>
<keyword evidence="7" id="KW-1185">Reference proteome</keyword>
<evidence type="ECO:0000313" key="7">
    <source>
        <dbReference type="Proteomes" id="UP000627715"/>
    </source>
</evidence>
<evidence type="ECO:0000256" key="4">
    <source>
        <dbReference type="ARBA" id="ARBA00023163"/>
    </source>
</evidence>
<evidence type="ECO:0008006" key="8">
    <source>
        <dbReference type="Google" id="ProtNLM"/>
    </source>
</evidence>
<dbReference type="GO" id="GO:0045892">
    <property type="term" value="P:negative regulation of DNA-templated transcription"/>
    <property type="evidence" value="ECO:0007669"/>
    <property type="project" value="InterPro"/>
</dbReference>
<dbReference type="Pfam" id="PF03965">
    <property type="entry name" value="Penicillinase_R"/>
    <property type="match status" value="1"/>
</dbReference>
<feature type="compositionally biased region" description="Basic and acidic residues" evidence="5">
    <location>
        <begin position="124"/>
        <end position="135"/>
    </location>
</feature>
<reference evidence="6" key="2">
    <citation type="submission" date="2020-09" db="EMBL/GenBank/DDBJ databases">
        <authorList>
            <person name="Sun Q."/>
            <person name="Zhou Y."/>
        </authorList>
    </citation>
    <scope>NUCLEOTIDE SEQUENCE</scope>
    <source>
        <strain evidence="6">CGMCC 1.15425</strain>
    </source>
</reference>
<comment type="similarity">
    <text evidence="1">Belongs to the BlaI transcriptional regulatory family.</text>
</comment>
<organism evidence="6 7">
    <name type="scientific">Pseudohongiella nitratireducens</name>
    <dbReference type="NCBI Taxonomy" id="1768907"/>
    <lineage>
        <taxon>Bacteria</taxon>
        <taxon>Pseudomonadati</taxon>
        <taxon>Pseudomonadota</taxon>
        <taxon>Gammaproteobacteria</taxon>
        <taxon>Pseudomonadales</taxon>
        <taxon>Pseudohongiellaceae</taxon>
        <taxon>Pseudohongiella</taxon>
    </lineage>
</organism>
<dbReference type="SUPFAM" id="SSF46785">
    <property type="entry name" value="Winged helix' DNA-binding domain"/>
    <property type="match status" value="1"/>
</dbReference>
<feature type="compositionally biased region" description="Polar residues" evidence="5">
    <location>
        <begin position="156"/>
        <end position="166"/>
    </location>
</feature>
<feature type="region of interest" description="Disordered" evidence="5">
    <location>
        <begin position="124"/>
        <end position="166"/>
    </location>
</feature>
<keyword evidence="3" id="KW-0238">DNA-binding</keyword>
<accession>A0A916QLQ6</accession>
<dbReference type="GO" id="GO:0003677">
    <property type="term" value="F:DNA binding"/>
    <property type="evidence" value="ECO:0007669"/>
    <property type="project" value="UniProtKB-KW"/>
</dbReference>
<evidence type="ECO:0000313" key="6">
    <source>
        <dbReference type="EMBL" id="GFZ81113.1"/>
    </source>
</evidence>
<gene>
    <name evidence="6" type="ORF">GCM10011403_25330</name>
</gene>
<keyword evidence="4" id="KW-0804">Transcription</keyword>
<dbReference type="AlphaFoldDB" id="A0A916QLQ6"/>
<dbReference type="Gene3D" id="1.10.10.10">
    <property type="entry name" value="Winged helix-like DNA-binding domain superfamily/Winged helix DNA-binding domain"/>
    <property type="match status" value="1"/>
</dbReference>
<dbReference type="InterPro" id="IPR036390">
    <property type="entry name" value="WH_DNA-bd_sf"/>
</dbReference>
<keyword evidence="2" id="KW-0805">Transcription regulation</keyword>
<name>A0A916QLQ6_9GAMM</name>
<dbReference type="InterPro" id="IPR005650">
    <property type="entry name" value="BlaI_family"/>
</dbReference>
<dbReference type="Proteomes" id="UP000627715">
    <property type="component" value="Unassembled WGS sequence"/>
</dbReference>
<evidence type="ECO:0000256" key="3">
    <source>
        <dbReference type="ARBA" id="ARBA00023125"/>
    </source>
</evidence>
<reference evidence="6" key="1">
    <citation type="journal article" date="2014" name="Int. J. Syst. Evol. Microbiol.">
        <title>Complete genome sequence of Corynebacterium casei LMG S-19264T (=DSM 44701T), isolated from a smear-ripened cheese.</title>
        <authorList>
            <consortium name="US DOE Joint Genome Institute (JGI-PGF)"/>
            <person name="Walter F."/>
            <person name="Albersmeier A."/>
            <person name="Kalinowski J."/>
            <person name="Ruckert C."/>
        </authorList>
    </citation>
    <scope>NUCLEOTIDE SEQUENCE</scope>
    <source>
        <strain evidence="6">CGMCC 1.15425</strain>
    </source>
</reference>
<dbReference type="EMBL" id="BMIY01000011">
    <property type="protein sequence ID" value="GFZ81113.1"/>
    <property type="molecule type" value="Genomic_DNA"/>
</dbReference>
<dbReference type="OrthoDB" id="279010at2"/>
<evidence type="ECO:0000256" key="2">
    <source>
        <dbReference type="ARBA" id="ARBA00023015"/>
    </source>
</evidence>
<protein>
    <recommendedName>
        <fullName evidence="8">CopY family transcriptional regulator</fullName>
    </recommendedName>
</protein>
<evidence type="ECO:0000256" key="1">
    <source>
        <dbReference type="ARBA" id="ARBA00011046"/>
    </source>
</evidence>
<dbReference type="InterPro" id="IPR036388">
    <property type="entry name" value="WH-like_DNA-bd_sf"/>
</dbReference>
<dbReference type="RefSeq" id="WP_068811221.1">
    <property type="nucleotide sequence ID" value="NZ_BMIY01000011.1"/>
</dbReference>